<dbReference type="EMBL" id="WSZK01000021">
    <property type="protein sequence ID" value="MWG35327.1"/>
    <property type="molecule type" value="Genomic_DNA"/>
</dbReference>
<dbReference type="InterPro" id="IPR055811">
    <property type="entry name" value="DUF7387"/>
</dbReference>
<keyword evidence="3" id="KW-1185">Reference proteome</keyword>
<evidence type="ECO:0000256" key="1">
    <source>
        <dbReference type="SAM" id="MobiDB-lite"/>
    </source>
</evidence>
<proteinExistence type="predicted"/>
<evidence type="ECO:0000313" key="3">
    <source>
        <dbReference type="Proteomes" id="UP000451471"/>
    </source>
</evidence>
<gene>
    <name evidence="2" type="ORF">GQS65_12665</name>
</gene>
<dbReference type="OrthoDB" id="201961at2157"/>
<comment type="caution">
    <text evidence="2">The sequence shown here is derived from an EMBL/GenBank/DDBJ whole genome shotgun (WGS) entry which is preliminary data.</text>
</comment>
<dbReference type="Proteomes" id="UP000451471">
    <property type="component" value="Unassembled WGS sequence"/>
</dbReference>
<accession>A0A6B0GP95</accession>
<dbReference type="RefSeq" id="WP_158205012.1">
    <property type="nucleotide sequence ID" value="NZ_WSZK01000021.1"/>
</dbReference>
<dbReference type="Pfam" id="PF24113">
    <property type="entry name" value="DUF7387"/>
    <property type="match status" value="1"/>
</dbReference>
<dbReference type="AlphaFoldDB" id="A0A6B0GP95"/>
<sequence>MGSGVRNPSSGDRVVVAVEGDWVAATDEETGVTSRGETKAEALENLAAALELSERPVREDEDADEPSDAPWLSRE</sequence>
<name>A0A6B0GP95_9EURY</name>
<organism evidence="2 3">
    <name type="scientific">Halomarina oriensis</name>
    <dbReference type="NCBI Taxonomy" id="671145"/>
    <lineage>
        <taxon>Archaea</taxon>
        <taxon>Methanobacteriati</taxon>
        <taxon>Methanobacteriota</taxon>
        <taxon>Stenosarchaea group</taxon>
        <taxon>Halobacteria</taxon>
        <taxon>Halobacteriales</taxon>
        <taxon>Natronomonadaceae</taxon>
        <taxon>Halomarina</taxon>
    </lineage>
</organism>
<reference evidence="2 3" key="1">
    <citation type="submission" date="2019-12" db="EMBL/GenBank/DDBJ databases">
        <title>Halocatena pleomorpha gen. nov. sp. nov., an extremely halophilic archaeon of family Halobacteriaceae isolated from saltpan soil.</title>
        <authorList>
            <person name="Pal Y."/>
            <person name="Verma A."/>
            <person name="Krishnamurthi S."/>
            <person name="Kumar P."/>
        </authorList>
    </citation>
    <scope>NUCLEOTIDE SEQUENCE [LARGE SCALE GENOMIC DNA]</scope>
    <source>
        <strain evidence="2 3">JCM 16495</strain>
    </source>
</reference>
<evidence type="ECO:0000313" key="2">
    <source>
        <dbReference type="EMBL" id="MWG35327.1"/>
    </source>
</evidence>
<feature type="region of interest" description="Disordered" evidence="1">
    <location>
        <begin position="51"/>
        <end position="75"/>
    </location>
</feature>
<protein>
    <submittedName>
        <fullName evidence="2">Type II toxin-antitoxin system HicB family antitoxin</fullName>
    </submittedName>
</protein>